<protein>
    <submittedName>
        <fullName evidence="1">Uncharacterized protein</fullName>
    </submittedName>
</protein>
<proteinExistence type="predicted"/>
<reference evidence="1" key="1">
    <citation type="submission" date="2017-05" db="UniProtKB">
        <authorList>
            <consortium name="EnsemblMetazoa"/>
        </authorList>
    </citation>
    <scope>IDENTIFICATION</scope>
</reference>
<evidence type="ECO:0000313" key="1">
    <source>
        <dbReference type="EnsemblMetazoa" id="Aqu2.1.33732_001"/>
    </source>
</evidence>
<dbReference type="EnsemblMetazoa" id="Aqu2.1.33732_001">
    <property type="protein sequence ID" value="Aqu2.1.33732_001"/>
    <property type="gene ID" value="Aqu2.1.33732"/>
</dbReference>
<accession>A0A1X7V2D4</accession>
<sequence>MTDDMHHNMIIQPTWLKVRLFQLRDLTSILKIKAKMTTGKVVKYFPALIRWATLRVFW</sequence>
<dbReference type="InParanoid" id="A0A1X7V2D4"/>
<name>A0A1X7V2D4_AMPQE</name>
<dbReference type="AlphaFoldDB" id="A0A1X7V2D4"/>
<organism evidence="1">
    <name type="scientific">Amphimedon queenslandica</name>
    <name type="common">Sponge</name>
    <dbReference type="NCBI Taxonomy" id="400682"/>
    <lineage>
        <taxon>Eukaryota</taxon>
        <taxon>Metazoa</taxon>
        <taxon>Porifera</taxon>
        <taxon>Demospongiae</taxon>
        <taxon>Heteroscleromorpha</taxon>
        <taxon>Haplosclerida</taxon>
        <taxon>Niphatidae</taxon>
        <taxon>Amphimedon</taxon>
    </lineage>
</organism>